<evidence type="ECO:0000256" key="9">
    <source>
        <dbReference type="PIRNR" id="PIRNR000774"/>
    </source>
</evidence>
<dbReference type="NCBIfam" id="TIGR02395">
    <property type="entry name" value="rpoN_sigma"/>
    <property type="match status" value="1"/>
</dbReference>
<evidence type="ECO:0000256" key="2">
    <source>
        <dbReference type="ARBA" id="ARBA00022478"/>
    </source>
</evidence>
<dbReference type="PRINTS" id="PR00045">
    <property type="entry name" value="SIGMA54FCT"/>
</dbReference>
<keyword evidence="4 9" id="KW-0548">Nucleotidyltransferase</keyword>
<dbReference type="EMBL" id="VLTJ01000022">
    <property type="protein sequence ID" value="TSH95027.1"/>
    <property type="molecule type" value="Genomic_DNA"/>
</dbReference>
<dbReference type="Proteomes" id="UP000318405">
    <property type="component" value="Unassembled WGS sequence"/>
</dbReference>
<evidence type="ECO:0000259" key="12">
    <source>
        <dbReference type="Pfam" id="PF04963"/>
    </source>
</evidence>
<accession>A0A556AQ47</accession>
<keyword evidence="6 9" id="KW-0731">Sigma factor</keyword>
<dbReference type="OrthoDB" id="9814402at2"/>
<dbReference type="GO" id="GO:0003677">
    <property type="term" value="F:DNA binding"/>
    <property type="evidence" value="ECO:0007669"/>
    <property type="project" value="UniProtKB-KW"/>
</dbReference>
<evidence type="ECO:0000313" key="14">
    <source>
        <dbReference type="Proteomes" id="UP000318405"/>
    </source>
</evidence>
<dbReference type="Gene3D" id="1.10.10.60">
    <property type="entry name" value="Homeodomain-like"/>
    <property type="match status" value="1"/>
</dbReference>
<evidence type="ECO:0000256" key="6">
    <source>
        <dbReference type="ARBA" id="ARBA00023082"/>
    </source>
</evidence>
<dbReference type="InterPro" id="IPR007046">
    <property type="entry name" value="RNA_pol_sigma_54_core-bd"/>
</dbReference>
<comment type="caution">
    <text evidence="13">The sequence shown here is derived from an EMBL/GenBank/DDBJ whole genome shotgun (WGS) entry which is preliminary data.</text>
</comment>
<keyword evidence="3 9" id="KW-0808">Transferase</keyword>
<reference evidence="13 14" key="1">
    <citation type="submission" date="2019-07" db="EMBL/GenBank/DDBJ databases">
        <title>Qingshengfaniella alkalisoli gen. nov., sp. nov., isolated from saline soil.</title>
        <authorList>
            <person name="Xu L."/>
            <person name="Huang X.-X."/>
            <person name="Sun J.-Q."/>
        </authorList>
    </citation>
    <scope>NUCLEOTIDE SEQUENCE [LARGE SCALE GENOMIC DNA]</scope>
    <source>
        <strain evidence="13 14">DSM 27279</strain>
    </source>
</reference>
<dbReference type="InterPro" id="IPR007634">
    <property type="entry name" value="RNA_pol_sigma_54_DNA-bd"/>
</dbReference>
<dbReference type="InterPro" id="IPR000394">
    <property type="entry name" value="RNA_pol_sigma_54"/>
</dbReference>
<dbReference type="GO" id="GO:0001216">
    <property type="term" value="F:DNA-binding transcription activator activity"/>
    <property type="evidence" value="ECO:0007669"/>
    <property type="project" value="InterPro"/>
</dbReference>
<evidence type="ECO:0000256" key="8">
    <source>
        <dbReference type="ARBA" id="ARBA00023163"/>
    </source>
</evidence>
<comment type="function">
    <text evidence="9">Sigma factors are initiation factors that promote the attachment of RNA polymerase to specific initiation sites and are then released.</text>
</comment>
<proteinExistence type="inferred from homology"/>
<evidence type="ECO:0000256" key="3">
    <source>
        <dbReference type="ARBA" id="ARBA00022679"/>
    </source>
</evidence>
<evidence type="ECO:0000256" key="10">
    <source>
        <dbReference type="SAM" id="MobiDB-lite"/>
    </source>
</evidence>
<dbReference type="PROSITE" id="PS50044">
    <property type="entry name" value="SIGMA54_3"/>
    <property type="match status" value="1"/>
</dbReference>
<dbReference type="NCBIfam" id="NF009118">
    <property type="entry name" value="PRK12469.1"/>
    <property type="match status" value="1"/>
</dbReference>
<feature type="domain" description="RNA polymerase sigma factor 54 DNA-binding" evidence="11">
    <location>
        <begin position="292"/>
        <end position="447"/>
    </location>
</feature>
<dbReference type="PIRSF" id="PIRSF000774">
    <property type="entry name" value="RpoN"/>
    <property type="match status" value="1"/>
</dbReference>
<dbReference type="GO" id="GO:0016779">
    <property type="term" value="F:nucleotidyltransferase activity"/>
    <property type="evidence" value="ECO:0007669"/>
    <property type="project" value="UniProtKB-KW"/>
</dbReference>
<evidence type="ECO:0000256" key="4">
    <source>
        <dbReference type="ARBA" id="ARBA00022695"/>
    </source>
</evidence>
<keyword evidence="5 9" id="KW-0805">Transcription regulation</keyword>
<organism evidence="13 14">
    <name type="scientific">Verticiella sediminum</name>
    <dbReference type="NCBI Taxonomy" id="1247510"/>
    <lineage>
        <taxon>Bacteria</taxon>
        <taxon>Pseudomonadati</taxon>
        <taxon>Pseudomonadota</taxon>
        <taxon>Betaproteobacteria</taxon>
        <taxon>Burkholderiales</taxon>
        <taxon>Alcaligenaceae</taxon>
        <taxon>Verticiella</taxon>
    </lineage>
</organism>
<keyword evidence="8 9" id="KW-0804">Transcription</keyword>
<gene>
    <name evidence="13" type="primary">rpoN</name>
    <name evidence="13" type="ORF">FOZ76_11165</name>
</gene>
<dbReference type="GO" id="GO:0006352">
    <property type="term" value="P:DNA-templated transcription initiation"/>
    <property type="evidence" value="ECO:0007669"/>
    <property type="project" value="InterPro"/>
</dbReference>
<dbReference type="Gene3D" id="1.10.10.1330">
    <property type="entry name" value="RNA polymerase sigma-54 factor, core-binding domain"/>
    <property type="match status" value="1"/>
</dbReference>
<dbReference type="PROSITE" id="PS00717">
    <property type="entry name" value="SIGMA54_1"/>
    <property type="match status" value="1"/>
</dbReference>
<dbReference type="InterPro" id="IPR038709">
    <property type="entry name" value="RpoN_core-bd_sf"/>
</dbReference>
<sequence>MKPALQLRASQHLALTPQLQQSIRLLQMSTLELETEIEQALQDNPMLEREDAEPGEPPRETVKLQRGERRGDGELDDEAMQQEAPPLSLAEHLMQQLKFTQASPRDAALVELLIGELDDNGYLSVGLDEVEAMLPAELEVDDCELRMALNLLQSFDPAGVGARDMAECLAIQLRQPDLDVFPELADARVLACTRRLCQQHLALLAARDYIQLKRTLQCDEATLRTVQSVIRRLNPRPGSRFGAREAQYVIPDIIVRQVRGRWVAELNPETMPRLSVNQLYASIVKSERGSGLADQLREARWLIRNIQQRCDTITRVAQEIVDRQQGFFEHGAIAMRPLVLREIAEALELHESTISRVTTQKYMLTPLGTFEFKYFFGSQVSTQAGGVASATAVQTLIRQMIAAENAHKPLSDNKLAQMLAEQGMVVARRTVAKYREALRIPPASQRKTL</sequence>
<evidence type="ECO:0000256" key="1">
    <source>
        <dbReference type="ARBA" id="ARBA00008798"/>
    </source>
</evidence>
<evidence type="ECO:0000256" key="5">
    <source>
        <dbReference type="ARBA" id="ARBA00023015"/>
    </source>
</evidence>
<dbReference type="PANTHER" id="PTHR32248">
    <property type="entry name" value="RNA POLYMERASE SIGMA-54 FACTOR"/>
    <property type="match status" value="1"/>
</dbReference>
<evidence type="ECO:0000259" key="11">
    <source>
        <dbReference type="Pfam" id="PF04552"/>
    </source>
</evidence>
<evidence type="ECO:0000313" key="13">
    <source>
        <dbReference type="EMBL" id="TSH95027.1"/>
    </source>
</evidence>
<dbReference type="PROSITE" id="PS00718">
    <property type="entry name" value="SIGMA54_2"/>
    <property type="match status" value="1"/>
</dbReference>
<keyword evidence="7 9" id="KW-0238">DNA-binding</keyword>
<protein>
    <recommendedName>
        <fullName evidence="9">RNA polymerase sigma-54 factor</fullName>
    </recommendedName>
</protein>
<name>A0A556AQ47_9BURK</name>
<dbReference type="AlphaFoldDB" id="A0A556AQ47"/>
<dbReference type="Pfam" id="PF00309">
    <property type="entry name" value="Sigma54_AID"/>
    <property type="match status" value="1"/>
</dbReference>
<keyword evidence="2 9" id="KW-0240">DNA-directed RNA polymerase</keyword>
<dbReference type="GO" id="GO:0000428">
    <property type="term" value="C:DNA-directed RNA polymerase complex"/>
    <property type="evidence" value="ECO:0007669"/>
    <property type="project" value="UniProtKB-KW"/>
</dbReference>
<evidence type="ECO:0000256" key="7">
    <source>
        <dbReference type="ARBA" id="ARBA00023125"/>
    </source>
</evidence>
<comment type="similarity">
    <text evidence="1 9">Belongs to the sigma-54 factor family.</text>
</comment>
<keyword evidence="14" id="KW-1185">Reference proteome</keyword>
<feature type="compositionally biased region" description="Basic and acidic residues" evidence="10">
    <location>
        <begin position="56"/>
        <end position="73"/>
    </location>
</feature>
<dbReference type="Pfam" id="PF04963">
    <property type="entry name" value="Sigma54_CBD"/>
    <property type="match status" value="1"/>
</dbReference>
<feature type="region of interest" description="Disordered" evidence="10">
    <location>
        <begin position="40"/>
        <end position="82"/>
    </location>
</feature>
<dbReference type="RefSeq" id="WP_143948339.1">
    <property type="nucleotide sequence ID" value="NZ_BAABMB010000002.1"/>
</dbReference>
<dbReference type="GO" id="GO:0016987">
    <property type="term" value="F:sigma factor activity"/>
    <property type="evidence" value="ECO:0007669"/>
    <property type="project" value="UniProtKB-KW"/>
</dbReference>
<dbReference type="Pfam" id="PF04552">
    <property type="entry name" value="Sigma54_DBD"/>
    <property type="match status" value="1"/>
</dbReference>
<feature type="domain" description="RNA polymerase sigma factor 54 core-binding" evidence="12">
    <location>
        <begin position="83"/>
        <end position="280"/>
    </location>
</feature>
<dbReference type="PANTHER" id="PTHR32248:SF4">
    <property type="entry name" value="RNA POLYMERASE SIGMA-54 FACTOR"/>
    <property type="match status" value="1"/>
</dbReference>